<keyword evidence="7 11" id="KW-0812">Transmembrane</keyword>
<dbReference type="RefSeq" id="WP_153548961.1">
    <property type="nucleotide sequence ID" value="NZ_WIXK01000010.1"/>
</dbReference>
<dbReference type="Gene3D" id="1.10.287.130">
    <property type="match status" value="1"/>
</dbReference>
<dbReference type="Pfam" id="PF00512">
    <property type="entry name" value="HisKA"/>
    <property type="match status" value="1"/>
</dbReference>
<keyword evidence="5" id="KW-0597">Phosphoprotein</keyword>
<dbReference type="InterPro" id="IPR005467">
    <property type="entry name" value="His_kinase_dom"/>
</dbReference>
<dbReference type="PANTHER" id="PTHR43065">
    <property type="entry name" value="SENSOR HISTIDINE KINASE"/>
    <property type="match status" value="1"/>
</dbReference>
<dbReference type="Gene3D" id="3.30.565.10">
    <property type="entry name" value="Histidine kinase-like ATPase, C-terminal domain"/>
    <property type="match status" value="1"/>
</dbReference>
<dbReference type="Pfam" id="PF02518">
    <property type="entry name" value="HATPase_c"/>
    <property type="match status" value="1"/>
</dbReference>
<feature type="domain" description="HAMP" evidence="13">
    <location>
        <begin position="333"/>
        <end position="386"/>
    </location>
</feature>
<dbReference type="SMART" id="SM00388">
    <property type="entry name" value="HisKA"/>
    <property type="match status" value="1"/>
</dbReference>
<evidence type="ECO:0000259" key="12">
    <source>
        <dbReference type="PROSITE" id="PS50109"/>
    </source>
</evidence>
<dbReference type="SMART" id="SM00304">
    <property type="entry name" value="HAMP"/>
    <property type="match status" value="1"/>
</dbReference>
<reference evidence="14 15" key="1">
    <citation type="submission" date="2019-10" db="EMBL/GenBank/DDBJ databases">
        <title>Epibacterium sp. nov., isolated from seawater.</title>
        <authorList>
            <person name="Zhang X."/>
            <person name="Li N."/>
        </authorList>
    </citation>
    <scope>NUCLEOTIDE SEQUENCE [LARGE SCALE GENOMIC DNA]</scope>
    <source>
        <strain evidence="14 15">SM1969</strain>
    </source>
</reference>
<dbReference type="SUPFAM" id="SSF55874">
    <property type="entry name" value="ATPase domain of HSP90 chaperone/DNA topoisomerase II/histidine kinase"/>
    <property type="match status" value="1"/>
</dbReference>
<sequence>MRSVRLRLLLLALLPISVLIPLLLTLAMARWNADYDDVLISKVESDLKIARQYLEQLKAGTGGALQSLAESELLREVLDAPARERRRFLTQRQRNLDLDFLVYIPLAQLAPEHLRWPVVEAASRGKTRSYIDVFTSENLAQYSKTLADRARMPLLKTEAAVPTKRTVEDRGMIIHAAAPVQLKGHRGILVGGILLNRNLTFIDTINSLVYQDSAQERGRKGTATLFLDDTRISTNVRLFEDVRALGTRVSAVVSNAVLVKGETWLDRAFVVNDWYISGYLPLSDSFGQRIGMLYVGFVEAPFSAAKRAAYWSILFAFIAVMAISAPLFLSLAKGVFAPLERMTKTMHRVKQGNLAARIGLVSTGDEIGQVAQDLDMLLDQVQERDQKLRDWAEELNTRVEERTAELKATNAKLEDTYHQLVTAEKLASIGEITAGVAHEINNPVAVIQGNVDVIRMTLDTEAAPIKTELDLIDNQVMRISAIVGKLLKFSRPSDYGNFAESLNIAPLIEDCLLLVAHMISQQNISVETSLDAVPDVRIDPGELQQVVINLIINASQAMEGTGTLTLGLRAKERSDVAGVELTVADTGPGIAADKLNKLFDPFFTTKIGKGTGLGLSISQTLIQSAGGFITAENRSSGGAAFRIWLPAAPATKLAAQ</sequence>
<dbReference type="SUPFAM" id="SSF47384">
    <property type="entry name" value="Homodimeric domain of signal transducing histidine kinase"/>
    <property type="match status" value="1"/>
</dbReference>
<evidence type="ECO:0000256" key="1">
    <source>
        <dbReference type="ARBA" id="ARBA00000085"/>
    </source>
</evidence>
<comment type="catalytic activity">
    <reaction evidence="1">
        <text>ATP + protein L-histidine = ADP + protein N-phospho-L-histidine.</text>
        <dbReference type="EC" id="2.7.13.3"/>
    </reaction>
</comment>
<keyword evidence="9 11" id="KW-1133">Transmembrane helix</keyword>
<feature type="transmembrane region" description="Helical" evidence="11">
    <location>
        <begin position="309"/>
        <end position="332"/>
    </location>
</feature>
<dbReference type="PRINTS" id="PR00344">
    <property type="entry name" value="BCTRLSENSOR"/>
</dbReference>
<dbReference type="GO" id="GO:0005886">
    <property type="term" value="C:plasma membrane"/>
    <property type="evidence" value="ECO:0007669"/>
    <property type="project" value="UniProtKB-SubCell"/>
</dbReference>
<dbReference type="Pfam" id="PF17202">
    <property type="entry name" value="sCache_3_3"/>
    <property type="match status" value="1"/>
</dbReference>
<dbReference type="PROSITE" id="PS50885">
    <property type="entry name" value="HAMP"/>
    <property type="match status" value="1"/>
</dbReference>
<dbReference type="InterPro" id="IPR003661">
    <property type="entry name" value="HisK_dim/P_dom"/>
</dbReference>
<protein>
    <recommendedName>
        <fullName evidence="3">histidine kinase</fullName>
        <ecNumber evidence="3">2.7.13.3</ecNumber>
    </recommendedName>
</protein>
<accession>A0A844AWX9</accession>
<keyword evidence="8" id="KW-0418">Kinase</keyword>
<gene>
    <name evidence="14" type="ORF">GG681_15595</name>
</gene>
<dbReference type="InterPro" id="IPR004358">
    <property type="entry name" value="Sig_transdc_His_kin-like_C"/>
</dbReference>
<evidence type="ECO:0000256" key="10">
    <source>
        <dbReference type="ARBA" id="ARBA00023136"/>
    </source>
</evidence>
<dbReference type="InterPro" id="IPR036097">
    <property type="entry name" value="HisK_dim/P_sf"/>
</dbReference>
<dbReference type="EC" id="2.7.13.3" evidence="3"/>
<feature type="domain" description="Histidine kinase" evidence="12">
    <location>
        <begin position="435"/>
        <end position="649"/>
    </location>
</feature>
<dbReference type="PROSITE" id="PS50109">
    <property type="entry name" value="HIS_KIN"/>
    <property type="match status" value="1"/>
</dbReference>
<comment type="subcellular location">
    <subcellularLocation>
        <location evidence="2">Cell membrane</location>
        <topology evidence="2">Multi-pass membrane protein</topology>
    </subcellularLocation>
</comment>
<dbReference type="Proteomes" id="UP000436694">
    <property type="component" value="Unassembled WGS sequence"/>
</dbReference>
<dbReference type="InterPro" id="IPR036890">
    <property type="entry name" value="HATPase_C_sf"/>
</dbReference>
<dbReference type="Pfam" id="PF00672">
    <property type="entry name" value="HAMP"/>
    <property type="match status" value="1"/>
</dbReference>
<evidence type="ECO:0000256" key="8">
    <source>
        <dbReference type="ARBA" id="ARBA00022777"/>
    </source>
</evidence>
<evidence type="ECO:0000256" key="11">
    <source>
        <dbReference type="SAM" id="Phobius"/>
    </source>
</evidence>
<dbReference type="Gene3D" id="6.10.340.10">
    <property type="match status" value="1"/>
</dbReference>
<evidence type="ECO:0000256" key="2">
    <source>
        <dbReference type="ARBA" id="ARBA00004651"/>
    </source>
</evidence>
<organism evidence="14 15">
    <name type="scientific">Tritonibacter aquimaris</name>
    <dbReference type="NCBI Taxonomy" id="2663379"/>
    <lineage>
        <taxon>Bacteria</taxon>
        <taxon>Pseudomonadati</taxon>
        <taxon>Pseudomonadota</taxon>
        <taxon>Alphaproteobacteria</taxon>
        <taxon>Rhodobacterales</taxon>
        <taxon>Paracoccaceae</taxon>
        <taxon>Tritonibacter</taxon>
    </lineage>
</organism>
<keyword evidence="10 11" id="KW-0472">Membrane</keyword>
<keyword evidence="6" id="KW-0808">Transferase</keyword>
<evidence type="ECO:0000259" key="13">
    <source>
        <dbReference type="PROSITE" id="PS50885"/>
    </source>
</evidence>
<evidence type="ECO:0000256" key="9">
    <source>
        <dbReference type="ARBA" id="ARBA00022989"/>
    </source>
</evidence>
<dbReference type="SUPFAM" id="SSF158472">
    <property type="entry name" value="HAMP domain-like"/>
    <property type="match status" value="1"/>
</dbReference>
<dbReference type="EMBL" id="WIXK01000010">
    <property type="protein sequence ID" value="MQY44068.1"/>
    <property type="molecule type" value="Genomic_DNA"/>
</dbReference>
<dbReference type="GO" id="GO:0000155">
    <property type="term" value="F:phosphorelay sensor kinase activity"/>
    <property type="evidence" value="ECO:0007669"/>
    <property type="project" value="InterPro"/>
</dbReference>
<proteinExistence type="predicted"/>
<dbReference type="InterPro" id="IPR003660">
    <property type="entry name" value="HAMP_dom"/>
</dbReference>
<keyword evidence="4" id="KW-1003">Cell membrane</keyword>
<evidence type="ECO:0000256" key="6">
    <source>
        <dbReference type="ARBA" id="ARBA00022679"/>
    </source>
</evidence>
<evidence type="ECO:0000256" key="5">
    <source>
        <dbReference type="ARBA" id="ARBA00022553"/>
    </source>
</evidence>
<evidence type="ECO:0000313" key="14">
    <source>
        <dbReference type="EMBL" id="MQY44068.1"/>
    </source>
</evidence>
<dbReference type="SUPFAM" id="SSF103190">
    <property type="entry name" value="Sensory domain-like"/>
    <property type="match status" value="1"/>
</dbReference>
<evidence type="ECO:0000313" key="15">
    <source>
        <dbReference type="Proteomes" id="UP000436694"/>
    </source>
</evidence>
<dbReference type="InterPro" id="IPR029151">
    <property type="entry name" value="Sensor-like_sf"/>
</dbReference>
<evidence type="ECO:0000256" key="4">
    <source>
        <dbReference type="ARBA" id="ARBA00022475"/>
    </source>
</evidence>
<dbReference type="PANTHER" id="PTHR43065:SF22">
    <property type="entry name" value="HISTIDINE KINASE"/>
    <property type="match status" value="1"/>
</dbReference>
<dbReference type="CDD" id="cd06225">
    <property type="entry name" value="HAMP"/>
    <property type="match status" value="1"/>
</dbReference>
<comment type="caution">
    <text evidence="14">The sequence shown here is derived from an EMBL/GenBank/DDBJ whole genome shotgun (WGS) entry which is preliminary data.</text>
</comment>
<evidence type="ECO:0000256" key="7">
    <source>
        <dbReference type="ARBA" id="ARBA00022692"/>
    </source>
</evidence>
<dbReference type="AlphaFoldDB" id="A0A844AWX9"/>
<name>A0A844AWX9_9RHOB</name>
<keyword evidence="15" id="KW-1185">Reference proteome</keyword>
<evidence type="ECO:0000256" key="3">
    <source>
        <dbReference type="ARBA" id="ARBA00012438"/>
    </source>
</evidence>
<dbReference type="SMART" id="SM00387">
    <property type="entry name" value="HATPase_c"/>
    <property type="match status" value="1"/>
</dbReference>
<dbReference type="CDD" id="cd00082">
    <property type="entry name" value="HisKA"/>
    <property type="match status" value="1"/>
</dbReference>
<dbReference type="InterPro" id="IPR033463">
    <property type="entry name" value="sCache_3"/>
</dbReference>
<dbReference type="InterPro" id="IPR003594">
    <property type="entry name" value="HATPase_dom"/>
</dbReference>